<comment type="caution">
    <text evidence="1">The sequence shown here is derived from an EMBL/GenBank/DDBJ whole genome shotgun (WGS) entry which is preliminary data.</text>
</comment>
<proteinExistence type="predicted"/>
<gene>
    <name evidence="1" type="ORF">OBRU01_24557</name>
</gene>
<name>A0A0L7K3S3_OPEBR</name>
<dbReference type="STRING" id="104452.A0A0L7K3S3"/>
<evidence type="ECO:0000313" key="2">
    <source>
        <dbReference type="Proteomes" id="UP000037510"/>
    </source>
</evidence>
<dbReference type="AlphaFoldDB" id="A0A0L7K3S3"/>
<keyword evidence="2" id="KW-1185">Reference proteome</keyword>
<dbReference type="Proteomes" id="UP000037510">
    <property type="component" value="Unassembled WGS sequence"/>
</dbReference>
<dbReference type="GO" id="GO:0015078">
    <property type="term" value="F:proton transmembrane transporter activity"/>
    <property type="evidence" value="ECO:0007669"/>
    <property type="project" value="InterPro"/>
</dbReference>
<evidence type="ECO:0000313" key="1">
    <source>
        <dbReference type="EMBL" id="KOB52298.1"/>
    </source>
</evidence>
<organism evidence="1 2">
    <name type="scientific">Operophtera brumata</name>
    <name type="common">Winter moth</name>
    <name type="synonym">Phalaena brumata</name>
    <dbReference type="NCBI Taxonomy" id="104452"/>
    <lineage>
        <taxon>Eukaryota</taxon>
        <taxon>Metazoa</taxon>
        <taxon>Ecdysozoa</taxon>
        <taxon>Arthropoda</taxon>
        <taxon>Hexapoda</taxon>
        <taxon>Insecta</taxon>
        <taxon>Pterygota</taxon>
        <taxon>Neoptera</taxon>
        <taxon>Endopterygota</taxon>
        <taxon>Lepidoptera</taxon>
        <taxon>Glossata</taxon>
        <taxon>Ditrysia</taxon>
        <taxon>Geometroidea</taxon>
        <taxon>Geometridae</taxon>
        <taxon>Larentiinae</taxon>
        <taxon>Operophtera</taxon>
    </lineage>
</organism>
<sequence>MSGCIPGGESQVTVVGMGSVRPAPWAPVAPPYLRHWLLISNSFVRATKELARVNALPKLEEMTMEMFYDMYPDQALDPVKRPSFWPHTADEQEGYVEPVASGAAAPAAKKGTH</sequence>
<protein>
    <submittedName>
        <fullName evidence="1">H+ transporting ATP synthase subunit d</fullName>
    </submittedName>
</protein>
<dbReference type="Pfam" id="PF05873">
    <property type="entry name" value="Mt_ATP-synt_D"/>
    <property type="match status" value="1"/>
</dbReference>
<accession>A0A0L7K3S3</accession>
<dbReference type="GO" id="GO:0015986">
    <property type="term" value="P:proton motive force-driven ATP synthesis"/>
    <property type="evidence" value="ECO:0007669"/>
    <property type="project" value="InterPro"/>
</dbReference>
<dbReference type="EMBL" id="JTDY01012320">
    <property type="protein sequence ID" value="KOB52298.1"/>
    <property type="molecule type" value="Genomic_DNA"/>
</dbReference>
<dbReference type="InterPro" id="IPR008689">
    <property type="entry name" value="ATP_synth_F0_dsu_mt"/>
</dbReference>
<reference evidence="1 2" key="1">
    <citation type="journal article" date="2015" name="Genome Biol. Evol.">
        <title>The genome of winter moth (Operophtera brumata) provides a genomic perspective on sexual dimorphism and phenology.</title>
        <authorList>
            <person name="Derks M.F."/>
            <person name="Smit S."/>
            <person name="Salis L."/>
            <person name="Schijlen E."/>
            <person name="Bossers A."/>
            <person name="Mateman C."/>
            <person name="Pijl A.S."/>
            <person name="de Ridder D."/>
            <person name="Groenen M.A."/>
            <person name="Visser M.E."/>
            <person name="Megens H.J."/>
        </authorList>
    </citation>
    <scope>NUCLEOTIDE SEQUENCE [LARGE SCALE GENOMIC DNA]</scope>
    <source>
        <strain evidence="1">WM2013NL</strain>
        <tissue evidence="1">Head and thorax</tissue>
    </source>
</reference>